<protein>
    <submittedName>
        <fullName evidence="1">Uncharacterized protein</fullName>
    </submittedName>
</protein>
<gene>
    <name evidence="1" type="ORF">FVB9532_03657</name>
</gene>
<proteinExistence type="predicted"/>
<comment type="caution">
    <text evidence="1">The sequence shown here is derived from an EMBL/GenBank/DDBJ whole genome shotgun (WGS) entry which is preliminary data.</text>
</comment>
<name>A0AC61YD72_9FLAO</name>
<dbReference type="Proteomes" id="UP000356253">
    <property type="component" value="Unassembled WGS sequence"/>
</dbReference>
<evidence type="ECO:0000313" key="2">
    <source>
        <dbReference type="Proteomes" id="UP000356253"/>
    </source>
</evidence>
<dbReference type="EMBL" id="CABVMM010000018">
    <property type="protein sequence ID" value="VVV02358.1"/>
    <property type="molecule type" value="Genomic_DNA"/>
</dbReference>
<evidence type="ECO:0000313" key="1">
    <source>
        <dbReference type="EMBL" id="VVV02358.1"/>
    </source>
</evidence>
<keyword evidence="2" id="KW-1185">Reference proteome</keyword>
<reference evidence="1" key="1">
    <citation type="submission" date="2019-09" db="EMBL/GenBank/DDBJ databases">
        <authorList>
            <person name="Rodrigo-Torres L."/>
            <person name="Arahal R. D."/>
            <person name="Lucena T."/>
        </authorList>
    </citation>
    <scope>NUCLEOTIDE SEQUENCE</scope>
    <source>
        <strain evidence="1">ISS653</strain>
    </source>
</reference>
<organism evidence="1 2">
    <name type="scientific">Mesonia oceanica</name>
    <dbReference type="NCBI Taxonomy" id="2687242"/>
    <lineage>
        <taxon>Bacteria</taxon>
        <taxon>Pseudomonadati</taxon>
        <taxon>Bacteroidota</taxon>
        <taxon>Flavobacteriia</taxon>
        <taxon>Flavobacteriales</taxon>
        <taxon>Flavobacteriaceae</taxon>
        <taxon>Mesonia</taxon>
    </lineage>
</organism>
<accession>A0AC61YD72</accession>
<sequence>MTNETIDYINNWEKELKKINGDELTDFFNRFQTLYPIYNRLYNDAFRIEKAKNKELNRISDYEKATVFVRDFIGADLIIDNLKDDNRIDDIKAISDLIDNEIFHINLKDGIGQEEFDKQLSKNLVNEQDNSIRAKAVLSVIYNVRCNLVHGYKNLEEHQRMLLEPVQNLLLTVVETLKNRLK</sequence>